<dbReference type="GO" id="GO:0005615">
    <property type="term" value="C:extracellular space"/>
    <property type="evidence" value="ECO:0007669"/>
    <property type="project" value="TreeGrafter"/>
</dbReference>
<dbReference type="SUPFAM" id="SSF53474">
    <property type="entry name" value="alpha/beta-Hydrolases"/>
    <property type="match status" value="1"/>
</dbReference>
<dbReference type="PRINTS" id="PR00821">
    <property type="entry name" value="TAGLIPASE"/>
</dbReference>
<evidence type="ECO:0000313" key="7">
    <source>
        <dbReference type="EMBL" id="CAG9858928.1"/>
    </source>
</evidence>
<accession>A0A9N9XNM8</accession>
<dbReference type="AlphaFoldDB" id="A0A9N9XNM8"/>
<gene>
    <name evidence="7" type="ORF">PHYEVI_LOCUS5315</name>
</gene>
<proteinExistence type="inferred from homology"/>
<evidence type="ECO:0000256" key="1">
    <source>
        <dbReference type="ARBA" id="ARBA00004613"/>
    </source>
</evidence>
<feature type="chain" id="PRO_5040240478" description="Lipase domain-containing protein" evidence="5">
    <location>
        <begin position="18"/>
        <end position="292"/>
    </location>
</feature>
<evidence type="ECO:0000313" key="8">
    <source>
        <dbReference type="Proteomes" id="UP001153712"/>
    </source>
</evidence>
<comment type="similarity">
    <text evidence="2 4">Belongs to the AB hydrolase superfamily. Lipase family.</text>
</comment>
<organism evidence="7 8">
    <name type="scientific">Phyllotreta striolata</name>
    <name type="common">Striped flea beetle</name>
    <name type="synonym">Crioceris striolata</name>
    <dbReference type="NCBI Taxonomy" id="444603"/>
    <lineage>
        <taxon>Eukaryota</taxon>
        <taxon>Metazoa</taxon>
        <taxon>Ecdysozoa</taxon>
        <taxon>Arthropoda</taxon>
        <taxon>Hexapoda</taxon>
        <taxon>Insecta</taxon>
        <taxon>Pterygota</taxon>
        <taxon>Neoptera</taxon>
        <taxon>Endopterygota</taxon>
        <taxon>Coleoptera</taxon>
        <taxon>Polyphaga</taxon>
        <taxon>Cucujiformia</taxon>
        <taxon>Chrysomeloidea</taxon>
        <taxon>Chrysomelidae</taxon>
        <taxon>Galerucinae</taxon>
        <taxon>Alticini</taxon>
        <taxon>Phyllotreta</taxon>
    </lineage>
</organism>
<evidence type="ECO:0000259" key="6">
    <source>
        <dbReference type="Pfam" id="PF00151"/>
    </source>
</evidence>
<dbReference type="Pfam" id="PF00151">
    <property type="entry name" value="Lipase"/>
    <property type="match status" value="1"/>
</dbReference>
<evidence type="ECO:0000256" key="4">
    <source>
        <dbReference type="RuleBase" id="RU004262"/>
    </source>
</evidence>
<dbReference type="InterPro" id="IPR000734">
    <property type="entry name" value="TAG_lipase"/>
</dbReference>
<dbReference type="Proteomes" id="UP001153712">
    <property type="component" value="Chromosome 2"/>
</dbReference>
<evidence type="ECO:0000256" key="3">
    <source>
        <dbReference type="ARBA" id="ARBA00022525"/>
    </source>
</evidence>
<dbReference type="PANTHER" id="PTHR11610:SF173">
    <property type="entry name" value="LIPASE DOMAIN-CONTAINING PROTEIN-RELATED"/>
    <property type="match status" value="1"/>
</dbReference>
<keyword evidence="3" id="KW-0964">Secreted</keyword>
<dbReference type="Gene3D" id="3.40.50.1820">
    <property type="entry name" value="alpha/beta hydrolase"/>
    <property type="match status" value="1"/>
</dbReference>
<dbReference type="InterPro" id="IPR029058">
    <property type="entry name" value="AB_hydrolase_fold"/>
</dbReference>
<feature type="domain" description="Lipase" evidence="6">
    <location>
        <begin position="15"/>
        <end position="289"/>
    </location>
</feature>
<keyword evidence="5" id="KW-0732">Signal</keyword>
<evidence type="ECO:0000256" key="2">
    <source>
        <dbReference type="ARBA" id="ARBA00010701"/>
    </source>
</evidence>
<keyword evidence="8" id="KW-1185">Reference proteome</keyword>
<dbReference type="EMBL" id="OU900095">
    <property type="protein sequence ID" value="CAG9858928.1"/>
    <property type="molecule type" value="Genomic_DNA"/>
</dbReference>
<evidence type="ECO:0000256" key="5">
    <source>
        <dbReference type="SAM" id="SignalP"/>
    </source>
</evidence>
<dbReference type="PANTHER" id="PTHR11610">
    <property type="entry name" value="LIPASE"/>
    <property type="match status" value="1"/>
</dbReference>
<reference evidence="7" key="1">
    <citation type="submission" date="2022-01" db="EMBL/GenBank/DDBJ databases">
        <authorList>
            <person name="King R."/>
        </authorList>
    </citation>
    <scope>NUCLEOTIDE SEQUENCE</scope>
</reference>
<sequence>MILIGLLYFILISASSATSEVDVHYVFFSKSDPNGIVTNITDTQSISRTSFSNKKDTIFYIHGWLDKFDSHSCNSVKSALLEKHDINIFIVNWDKIADNILYPLVFEKVEATGKVLGNDVINFIRANDISWDKISMAGHSLGAHVAGVAGHVLEGKLDHIVGLDPAGPLYTSENTENRLTKHSARFVQAIHTCGGLFGYFKQIGHADYYPNGGRSQPMCWEGQCSHVKSVDYYVESLLTGQFKAKQCDSYKDYENGKCDEGKVSYMGEYNIDKTANGTYFLDTNKQPPYAKN</sequence>
<protein>
    <recommendedName>
        <fullName evidence="6">Lipase domain-containing protein</fullName>
    </recommendedName>
</protein>
<comment type="subcellular location">
    <subcellularLocation>
        <location evidence="1">Secreted</location>
    </subcellularLocation>
</comment>
<dbReference type="GO" id="GO:0016042">
    <property type="term" value="P:lipid catabolic process"/>
    <property type="evidence" value="ECO:0007669"/>
    <property type="project" value="TreeGrafter"/>
</dbReference>
<name>A0A9N9XNM8_PHYSR</name>
<dbReference type="InterPro" id="IPR013818">
    <property type="entry name" value="Lipase"/>
</dbReference>
<feature type="signal peptide" evidence="5">
    <location>
        <begin position="1"/>
        <end position="17"/>
    </location>
</feature>
<dbReference type="GO" id="GO:0016298">
    <property type="term" value="F:lipase activity"/>
    <property type="evidence" value="ECO:0007669"/>
    <property type="project" value="InterPro"/>
</dbReference>
<dbReference type="OrthoDB" id="199913at2759"/>